<feature type="domain" description="Peptidase M12A" evidence="3">
    <location>
        <begin position="1"/>
        <end position="199"/>
    </location>
</feature>
<keyword evidence="1 2" id="KW-0479">Metal-binding</keyword>
<dbReference type="PRINTS" id="PR00480">
    <property type="entry name" value="ASTACIN"/>
</dbReference>
<evidence type="ECO:0000256" key="2">
    <source>
        <dbReference type="RuleBase" id="RU361183"/>
    </source>
</evidence>
<feature type="binding site" evidence="1">
    <location>
        <position position="97"/>
    </location>
    <ligand>
        <name>Zn(2+)</name>
        <dbReference type="ChEBI" id="CHEBI:29105"/>
        <note>catalytic</note>
    </ligand>
</feature>
<dbReference type="FunFam" id="3.40.390.10:FF:000065">
    <property type="entry name" value="Metalloendopeptidase"/>
    <property type="match status" value="1"/>
</dbReference>
<dbReference type="InterPro" id="IPR006026">
    <property type="entry name" value="Peptidase_Metallo"/>
</dbReference>
<accession>A7RH94</accession>
<dbReference type="SMART" id="SM00235">
    <property type="entry name" value="ZnMc"/>
    <property type="match status" value="1"/>
</dbReference>
<dbReference type="InParanoid" id="A7RH94"/>
<dbReference type="EMBL" id="DS469510">
    <property type="protein sequence ID" value="EDO49312.1"/>
    <property type="molecule type" value="Genomic_DNA"/>
</dbReference>
<dbReference type="EC" id="3.4.24.-" evidence="2"/>
<keyword evidence="1 2" id="KW-0645">Protease</keyword>
<feature type="active site" evidence="1">
    <location>
        <position position="94"/>
    </location>
</feature>
<dbReference type="Gene3D" id="3.40.390.10">
    <property type="entry name" value="Collagenase (Catalytic Domain)"/>
    <property type="match status" value="1"/>
</dbReference>
<dbReference type="Proteomes" id="UP000001593">
    <property type="component" value="Unassembled WGS sequence"/>
</dbReference>
<organism evidence="4 5">
    <name type="scientific">Nematostella vectensis</name>
    <name type="common">Starlet sea anemone</name>
    <dbReference type="NCBI Taxonomy" id="45351"/>
    <lineage>
        <taxon>Eukaryota</taxon>
        <taxon>Metazoa</taxon>
        <taxon>Cnidaria</taxon>
        <taxon>Anthozoa</taxon>
        <taxon>Hexacorallia</taxon>
        <taxon>Actiniaria</taxon>
        <taxon>Edwardsiidae</taxon>
        <taxon>Nematostella</taxon>
    </lineage>
</organism>
<sequence>VKSEHRLWDNKVVPYVISDDLRDESKDFVESAIEEWKNHTCINLREKEEGDSDYIEFVYEGGCSSYVGKIGGKQTISVGSDSGTTCRHGNIVHEIAHSLGYFHEHSRPDRDDYIQVKWSNIMPGYQKNFVKENLQTVDSRGVAYDYDSVMHYGAYFFTNGDGDERPKTIVTLNGDHSIGQRVGLSEKDIQQARLLYSCDGKNRGMCLLMPDDT</sequence>
<feature type="non-terminal residue" evidence="4">
    <location>
        <position position="213"/>
    </location>
</feature>
<dbReference type="AlphaFoldDB" id="A7RH94"/>
<feature type="binding site" evidence="1">
    <location>
        <position position="93"/>
    </location>
    <ligand>
        <name>Zn(2+)</name>
        <dbReference type="ChEBI" id="CHEBI:29105"/>
        <note>catalytic</note>
    </ligand>
</feature>
<dbReference type="OrthoDB" id="291007at2759"/>
<keyword evidence="1 2" id="KW-0862">Zinc</keyword>
<dbReference type="SUPFAM" id="SSF55486">
    <property type="entry name" value="Metalloproteases ('zincins'), catalytic domain"/>
    <property type="match status" value="1"/>
</dbReference>
<feature type="binding site" evidence="1">
    <location>
        <position position="103"/>
    </location>
    <ligand>
        <name>Zn(2+)</name>
        <dbReference type="ChEBI" id="CHEBI:29105"/>
        <note>catalytic</note>
    </ligand>
</feature>
<dbReference type="GO" id="GO:0004222">
    <property type="term" value="F:metalloendopeptidase activity"/>
    <property type="evidence" value="ECO:0000318"/>
    <property type="project" value="GO_Central"/>
</dbReference>
<protein>
    <recommendedName>
        <fullName evidence="2">Metalloendopeptidase</fullName>
        <ecNumber evidence="2">3.4.24.-</ecNumber>
    </recommendedName>
</protein>
<dbReference type="Pfam" id="PF01400">
    <property type="entry name" value="Astacin"/>
    <property type="match status" value="1"/>
</dbReference>
<evidence type="ECO:0000256" key="1">
    <source>
        <dbReference type="PROSITE-ProRule" id="PRU01211"/>
    </source>
</evidence>
<dbReference type="PhylomeDB" id="A7RH94"/>
<dbReference type="GO" id="GO:0008270">
    <property type="term" value="F:zinc ion binding"/>
    <property type="evidence" value="ECO:0007669"/>
    <property type="project" value="UniProtKB-UniRule"/>
</dbReference>
<comment type="cofactor">
    <cofactor evidence="1 2">
        <name>Zn(2+)</name>
        <dbReference type="ChEBI" id="CHEBI:29105"/>
    </cofactor>
    <text evidence="1 2">Binds 1 zinc ion per subunit.</text>
</comment>
<dbReference type="HOGENOM" id="CLU_017286_4_0_1"/>
<name>A7RH94_NEMVE</name>
<evidence type="ECO:0000259" key="3">
    <source>
        <dbReference type="PROSITE" id="PS51864"/>
    </source>
</evidence>
<dbReference type="PANTHER" id="PTHR10127">
    <property type="entry name" value="DISCOIDIN, CUB, EGF, LAMININ , AND ZINC METALLOPROTEASE DOMAIN CONTAINING"/>
    <property type="match status" value="1"/>
</dbReference>
<dbReference type="GO" id="GO:0005615">
    <property type="term" value="C:extracellular space"/>
    <property type="evidence" value="ECO:0000318"/>
    <property type="project" value="GO_Central"/>
</dbReference>
<evidence type="ECO:0000313" key="5">
    <source>
        <dbReference type="Proteomes" id="UP000001593"/>
    </source>
</evidence>
<dbReference type="InterPro" id="IPR001506">
    <property type="entry name" value="Peptidase_M12A"/>
</dbReference>
<dbReference type="InterPro" id="IPR034035">
    <property type="entry name" value="Astacin-like_dom"/>
</dbReference>
<dbReference type="CDD" id="cd04280">
    <property type="entry name" value="ZnMc_astacin_like"/>
    <property type="match status" value="1"/>
</dbReference>
<evidence type="ECO:0000313" key="4">
    <source>
        <dbReference type="EMBL" id="EDO49312.1"/>
    </source>
</evidence>
<dbReference type="KEGG" id="nve:5521463"/>
<dbReference type="PROSITE" id="PS51864">
    <property type="entry name" value="ASTACIN"/>
    <property type="match status" value="1"/>
</dbReference>
<keyword evidence="1 2" id="KW-0482">Metalloprotease</keyword>
<dbReference type="PANTHER" id="PTHR10127:SF861">
    <property type="entry name" value="DORSAL-VENTRAL PATTERNING PROTEIN TOLLOID-RELATED"/>
    <property type="match status" value="1"/>
</dbReference>
<keyword evidence="1 2" id="KW-0378">Hydrolase</keyword>
<dbReference type="GO" id="GO:0006508">
    <property type="term" value="P:proteolysis"/>
    <property type="evidence" value="ECO:0007669"/>
    <property type="project" value="UniProtKB-KW"/>
</dbReference>
<comment type="caution">
    <text evidence="1">Lacks conserved residue(s) required for the propagation of feature annotation.</text>
</comment>
<dbReference type="InterPro" id="IPR024079">
    <property type="entry name" value="MetalloPept_cat_dom_sf"/>
</dbReference>
<keyword evidence="5" id="KW-1185">Reference proteome</keyword>
<gene>
    <name evidence="4" type="ORF">NEMVEDRAFT_v1g81453</name>
</gene>
<dbReference type="eggNOG" id="KOG3714">
    <property type="taxonomic scope" value="Eukaryota"/>
</dbReference>
<dbReference type="OMA" id="SIMHEIG"/>
<proteinExistence type="predicted"/>
<reference evidence="4 5" key="1">
    <citation type="journal article" date="2007" name="Science">
        <title>Sea anemone genome reveals ancestral eumetazoan gene repertoire and genomic organization.</title>
        <authorList>
            <person name="Putnam N.H."/>
            <person name="Srivastava M."/>
            <person name="Hellsten U."/>
            <person name="Dirks B."/>
            <person name="Chapman J."/>
            <person name="Salamov A."/>
            <person name="Terry A."/>
            <person name="Shapiro H."/>
            <person name="Lindquist E."/>
            <person name="Kapitonov V.V."/>
            <person name="Jurka J."/>
            <person name="Genikhovich G."/>
            <person name="Grigoriev I.V."/>
            <person name="Lucas S.M."/>
            <person name="Steele R.E."/>
            <person name="Finnerty J.R."/>
            <person name="Technau U."/>
            <person name="Martindale M.Q."/>
            <person name="Rokhsar D.S."/>
        </authorList>
    </citation>
    <scope>NUCLEOTIDE SEQUENCE [LARGE SCALE GENOMIC DNA]</scope>
    <source>
        <strain evidence="5">CH2 X CH6</strain>
    </source>
</reference>